<accession>A0AAN7X1M1</accession>
<feature type="compositionally biased region" description="Polar residues" evidence="1">
    <location>
        <begin position="41"/>
        <end position="52"/>
    </location>
</feature>
<evidence type="ECO:0000256" key="1">
    <source>
        <dbReference type="SAM" id="MobiDB-lite"/>
    </source>
</evidence>
<sequence>MIQTPNSWSTSRETGGREGWLVVNNNFYPPPPPPLLPQQQGFNSPTASQSTRPHTRLQNTRDATRRADRQRHPRPRSLQNNTAPPQELQQDGTSGCQIIRRYAWQKGKGSREGESLGFKRIPVLILRALPNSGRLLETTSKR</sequence>
<name>A0AAN7X1M1_ELEMC</name>
<dbReference type="AlphaFoldDB" id="A0AAN7X1M1"/>
<organism evidence="2 3">
    <name type="scientific">Eleginops maclovinus</name>
    <name type="common">Patagonian blennie</name>
    <name type="synonym">Eleginus maclovinus</name>
    <dbReference type="NCBI Taxonomy" id="56733"/>
    <lineage>
        <taxon>Eukaryota</taxon>
        <taxon>Metazoa</taxon>
        <taxon>Chordata</taxon>
        <taxon>Craniata</taxon>
        <taxon>Vertebrata</taxon>
        <taxon>Euteleostomi</taxon>
        <taxon>Actinopterygii</taxon>
        <taxon>Neopterygii</taxon>
        <taxon>Teleostei</taxon>
        <taxon>Neoteleostei</taxon>
        <taxon>Acanthomorphata</taxon>
        <taxon>Eupercaria</taxon>
        <taxon>Perciformes</taxon>
        <taxon>Notothenioidei</taxon>
        <taxon>Eleginopidae</taxon>
        <taxon>Eleginops</taxon>
    </lineage>
</organism>
<reference evidence="2 3" key="1">
    <citation type="journal article" date="2023" name="Genes (Basel)">
        <title>Chromosome-Level Genome Assembly and Circadian Gene Repertoire of the Patagonia Blennie Eleginops maclovinus-The Closest Ancestral Proxy of Antarctic Cryonotothenioids.</title>
        <authorList>
            <person name="Cheng C.C."/>
            <person name="Rivera-Colon A.G."/>
            <person name="Minhas B.F."/>
            <person name="Wilson L."/>
            <person name="Rayamajhi N."/>
            <person name="Vargas-Chacoff L."/>
            <person name="Catchen J.M."/>
        </authorList>
    </citation>
    <scope>NUCLEOTIDE SEQUENCE [LARGE SCALE GENOMIC DNA]</scope>
    <source>
        <strain evidence="2">JMC-PN-2008</strain>
    </source>
</reference>
<keyword evidence="3" id="KW-1185">Reference proteome</keyword>
<feature type="compositionally biased region" description="Polar residues" evidence="1">
    <location>
        <begin position="1"/>
        <end position="13"/>
    </location>
</feature>
<feature type="compositionally biased region" description="Polar residues" evidence="1">
    <location>
        <begin position="77"/>
        <end position="94"/>
    </location>
</feature>
<dbReference type="Proteomes" id="UP001346869">
    <property type="component" value="Unassembled WGS sequence"/>
</dbReference>
<evidence type="ECO:0000313" key="3">
    <source>
        <dbReference type="Proteomes" id="UP001346869"/>
    </source>
</evidence>
<protein>
    <submittedName>
        <fullName evidence="2">Uncharacterized protein</fullName>
    </submittedName>
</protein>
<reference evidence="2 3" key="2">
    <citation type="journal article" date="2023" name="Mol. Biol. Evol.">
        <title>Genomics of Secondarily Temperate Adaptation in the Only Non-Antarctic Icefish.</title>
        <authorList>
            <person name="Rivera-Colon A.G."/>
            <person name="Rayamajhi N."/>
            <person name="Minhas B.F."/>
            <person name="Madrigal G."/>
            <person name="Bilyk K.T."/>
            <person name="Yoon V."/>
            <person name="Hune M."/>
            <person name="Gregory S."/>
            <person name="Cheng C.H.C."/>
            <person name="Catchen J.M."/>
        </authorList>
    </citation>
    <scope>NUCLEOTIDE SEQUENCE [LARGE SCALE GENOMIC DNA]</scope>
    <source>
        <strain evidence="2">JMC-PN-2008</strain>
    </source>
</reference>
<proteinExistence type="predicted"/>
<evidence type="ECO:0000313" key="2">
    <source>
        <dbReference type="EMBL" id="KAK5853790.1"/>
    </source>
</evidence>
<feature type="region of interest" description="Disordered" evidence="1">
    <location>
        <begin position="1"/>
        <end position="94"/>
    </location>
</feature>
<dbReference type="EMBL" id="JAUZQC010000019">
    <property type="protein sequence ID" value="KAK5853790.1"/>
    <property type="molecule type" value="Genomic_DNA"/>
</dbReference>
<comment type="caution">
    <text evidence="2">The sequence shown here is derived from an EMBL/GenBank/DDBJ whole genome shotgun (WGS) entry which is preliminary data.</text>
</comment>
<gene>
    <name evidence="2" type="ORF">PBY51_014916</name>
</gene>